<name>A0AAV5WKE8_9BILA</name>
<feature type="non-terminal residue" evidence="1">
    <location>
        <position position="1"/>
    </location>
</feature>
<evidence type="ECO:0000313" key="2">
    <source>
        <dbReference type="Proteomes" id="UP001432322"/>
    </source>
</evidence>
<dbReference type="EMBL" id="BTSY01000005">
    <property type="protein sequence ID" value="GMT31020.1"/>
    <property type="molecule type" value="Genomic_DNA"/>
</dbReference>
<dbReference type="Proteomes" id="UP001432322">
    <property type="component" value="Unassembled WGS sequence"/>
</dbReference>
<comment type="caution">
    <text evidence="1">The sequence shown here is derived from an EMBL/GenBank/DDBJ whole genome shotgun (WGS) entry which is preliminary data.</text>
</comment>
<sequence length="209" mass="24570">NSLFQIRRLTTTKNMHLMRHRNGNEKEQIELLRDNSVDIASPRYDCFNVGSSFWSIFDRIRYVLNKCEIGTLCLYGPCRPESLTDDFLRYLIFNKSYVEVQMLCEGITATGLFAVWEDLRDGIFDGLSIIVGKPLVTELFDLLRTDGRKSSWNEYNMAPIEAGGHRDQAVRYEIWHDPSYDERSLVRMSRIYEGRRWKSSNYSMKGRRK</sequence>
<dbReference type="AlphaFoldDB" id="A0AAV5WKE8"/>
<keyword evidence="2" id="KW-1185">Reference proteome</keyword>
<organism evidence="1 2">
    <name type="scientific">Pristionchus fissidentatus</name>
    <dbReference type="NCBI Taxonomy" id="1538716"/>
    <lineage>
        <taxon>Eukaryota</taxon>
        <taxon>Metazoa</taxon>
        <taxon>Ecdysozoa</taxon>
        <taxon>Nematoda</taxon>
        <taxon>Chromadorea</taxon>
        <taxon>Rhabditida</taxon>
        <taxon>Rhabditina</taxon>
        <taxon>Diplogasteromorpha</taxon>
        <taxon>Diplogasteroidea</taxon>
        <taxon>Neodiplogasteridae</taxon>
        <taxon>Pristionchus</taxon>
    </lineage>
</organism>
<evidence type="ECO:0000313" key="1">
    <source>
        <dbReference type="EMBL" id="GMT31020.1"/>
    </source>
</evidence>
<reference evidence="1" key="1">
    <citation type="submission" date="2023-10" db="EMBL/GenBank/DDBJ databases">
        <title>Genome assembly of Pristionchus species.</title>
        <authorList>
            <person name="Yoshida K."/>
            <person name="Sommer R.J."/>
        </authorList>
    </citation>
    <scope>NUCLEOTIDE SEQUENCE</scope>
    <source>
        <strain evidence="1">RS5133</strain>
    </source>
</reference>
<protein>
    <submittedName>
        <fullName evidence="1">Uncharacterized protein</fullName>
    </submittedName>
</protein>
<proteinExistence type="predicted"/>
<accession>A0AAV5WKE8</accession>
<gene>
    <name evidence="1" type="ORF">PFISCL1PPCAC_22317</name>
</gene>